<dbReference type="SUPFAM" id="SSF52172">
    <property type="entry name" value="CheY-like"/>
    <property type="match status" value="1"/>
</dbReference>
<comment type="caution">
    <text evidence="9">The sequence shown here is derived from an EMBL/GenBank/DDBJ whole genome shotgun (WGS) entry which is preliminary data.</text>
</comment>
<organism evidence="9 10">
    <name type="scientific">Ahrensia marina</name>
    <dbReference type="NCBI Taxonomy" id="1514904"/>
    <lineage>
        <taxon>Bacteria</taxon>
        <taxon>Pseudomonadati</taxon>
        <taxon>Pseudomonadota</taxon>
        <taxon>Alphaproteobacteria</taxon>
        <taxon>Hyphomicrobiales</taxon>
        <taxon>Ahrensiaceae</taxon>
        <taxon>Ahrensia</taxon>
    </lineage>
</organism>
<accession>A0A0N0E8P0</accession>
<dbReference type="Pfam" id="PF02518">
    <property type="entry name" value="HATPase_c"/>
    <property type="match status" value="1"/>
</dbReference>
<keyword evidence="6" id="KW-0067">ATP-binding</keyword>
<dbReference type="InterPro" id="IPR011006">
    <property type="entry name" value="CheY-like_superfamily"/>
</dbReference>
<evidence type="ECO:0000256" key="7">
    <source>
        <dbReference type="ARBA" id="ARBA00023012"/>
    </source>
</evidence>
<proteinExistence type="predicted"/>
<dbReference type="OrthoDB" id="9806130at2"/>
<dbReference type="InterPro" id="IPR036890">
    <property type="entry name" value="HATPase_C_sf"/>
</dbReference>
<dbReference type="InterPro" id="IPR003594">
    <property type="entry name" value="HATPase_dom"/>
</dbReference>
<keyword evidence="7" id="KW-0902">Two-component regulatory system</keyword>
<dbReference type="PROSITE" id="PS50109">
    <property type="entry name" value="HIS_KIN"/>
    <property type="match status" value="1"/>
</dbReference>
<dbReference type="InterPro" id="IPR005467">
    <property type="entry name" value="His_kinase_dom"/>
</dbReference>
<dbReference type="GO" id="GO:0000155">
    <property type="term" value="F:phosphorelay sensor kinase activity"/>
    <property type="evidence" value="ECO:0007669"/>
    <property type="project" value="InterPro"/>
</dbReference>
<keyword evidence="4" id="KW-0547">Nucleotide-binding</keyword>
<dbReference type="GO" id="GO:0000156">
    <property type="term" value="F:phosphorelay response regulator activity"/>
    <property type="evidence" value="ECO:0007669"/>
    <property type="project" value="TreeGrafter"/>
</dbReference>
<protein>
    <recommendedName>
        <fullName evidence="2">histidine kinase</fullName>
        <ecNumber evidence="2">2.7.13.3</ecNumber>
    </recommendedName>
</protein>
<keyword evidence="5" id="KW-0418">Kinase</keyword>
<name>A0A0N0E8P0_9HYPH</name>
<dbReference type="Pfam" id="PF00512">
    <property type="entry name" value="HisKA"/>
    <property type="match status" value="1"/>
</dbReference>
<sequence length="402" mass="44111">METIADTRKFADIFANLHLTSAKPVKAVPKAKTLDVLIIDAGGIDFEVLKEQLRLIQRYNVNLSRAYSFTDAAKVLEHNPVELVVIGHNHAIYADDDALNIYAEIKNEMPVLFMSGSTSDDSMEADSVNYIDVDTLTPSLLEVTIRVALHIFTIEQKLEQTVVRLNEVQRAKDNFFAHVSHDLKTPLNAILGYSEALMLGAFGPLENANVADTLSVINRAGTNLLGAINELIVRVSSVDYLEKPLWEVADINEIIRTAVGQVDVFASCRNQQINTRFDAALCLTECESNALAQAVTSVLTNAIKYSPEQSHISVSTRNCGRHVEIVICDQSVVLAGPSWETAPSQYGCFEQSADIAKQETCKGLSVVRSVVDLHHGQLEVSGHADGGSMIKITLPRSRPRNQ</sequence>
<feature type="domain" description="Histidine kinase" evidence="8">
    <location>
        <begin position="178"/>
        <end position="398"/>
    </location>
</feature>
<evidence type="ECO:0000313" key="9">
    <source>
        <dbReference type="EMBL" id="KPB02588.1"/>
    </source>
</evidence>
<evidence type="ECO:0000256" key="2">
    <source>
        <dbReference type="ARBA" id="ARBA00012438"/>
    </source>
</evidence>
<dbReference type="GO" id="GO:0030295">
    <property type="term" value="F:protein kinase activator activity"/>
    <property type="evidence" value="ECO:0007669"/>
    <property type="project" value="TreeGrafter"/>
</dbReference>
<gene>
    <name evidence="9" type="ORF">SU32_02225</name>
</gene>
<reference evidence="9 10" key="1">
    <citation type="submission" date="2015-01" db="EMBL/GenBank/DDBJ databases">
        <title>Ahrensia donghaiensis sp. nov., a novel dimethylsulphoniopropionate-cleavage bacterium isolated from seawater and emended descriptions of the genus Ahrensia and Ahrensia kielensis.</title>
        <authorList>
            <person name="Liu J."/>
        </authorList>
    </citation>
    <scope>NUCLEOTIDE SEQUENCE [LARGE SCALE GENOMIC DNA]</scope>
    <source>
        <strain evidence="9 10">LZD062</strain>
    </source>
</reference>
<evidence type="ECO:0000256" key="1">
    <source>
        <dbReference type="ARBA" id="ARBA00000085"/>
    </source>
</evidence>
<evidence type="ECO:0000259" key="8">
    <source>
        <dbReference type="PROSITE" id="PS50109"/>
    </source>
</evidence>
<dbReference type="RefSeq" id="WP_053997698.1">
    <property type="nucleotide sequence ID" value="NZ_JXMU01000002.1"/>
</dbReference>
<dbReference type="Gene3D" id="3.30.565.10">
    <property type="entry name" value="Histidine kinase-like ATPase, C-terminal domain"/>
    <property type="match status" value="1"/>
</dbReference>
<dbReference type="PANTHER" id="PTHR42878:SF7">
    <property type="entry name" value="SENSOR HISTIDINE KINASE GLRK"/>
    <property type="match status" value="1"/>
</dbReference>
<dbReference type="PATRIC" id="fig|1514904.3.peg.1646"/>
<evidence type="ECO:0000256" key="5">
    <source>
        <dbReference type="ARBA" id="ARBA00022777"/>
    </source>
</evidence>
<dbReference type="Gene3D" id="1.10.287.130">
    <property type="match status" value="1"/>
</dbReference>
<dbReference type="EMBL" id="JXMU01000002">
    <property type="protein sequence ID" value="KPB02588.1"/>
    <property type="molecule type" value="Genomic_DNA"/>
</dbReference>
<dbReference type="SUPFAM" id="SSF47384">
    <property type="entry name" value="Homodimeric domain of signal transducing histidine kinase"/>
    <property type="match status" value="1"/>
</dbReference>
<evidence type="ECO:0000256" key="4">
    <source>
        <dbReference type="ARBA" id="ARBA00022741"/>
    </source>
</evidence>
<dbReference type="AlphaFoldDB" id="A0A0N0E8P0"/>
<comment type="catalytic activity">
    <reaction evidence="1">
        <text>ATP + protein L-histidine = ADP + protein N-phospho-L-histidine.</text>
        <dbReference type="EC" id="2.7.13.3"/>
    </reaction>
</comment>
<dbReference type="EC" id="2.7.13.3" evidence="2"/>
<evidence type="ECO:0000256" key="6">
    <source>
        <dbReference type="ARBA" id="ARBA00022840"/>
    </source>
</evidence>
<evidence type="ECO:0000256" key="3">
    <source>
        <dbReference type="ARBA" id="ARBA00022679"/>
    </source>
</evidence>
<dbReference type="SUPFAM" id="SSF55874">
    <property type="entry name" value="ATPase domain of HSP90 chaperone/DNA topoisomerase II/histidine kinase"/>
    <property type="match status" value="1"/>
</dbReference>
<dbReference type="SMART" id="SM00387">
    <property type="entry name" value="HATPase_c"/>
    <property type="match status" value="1"/>
</dbReference>
<dbReference type="CDD" id="cd00082">
    <property type="entry name" value="HisKA"/>
    <property type="match status" value="1"/>
</dbReference>
<dbReference type="InterPro" id="IPR036097">
    <property type="entry name" value="HisK_dim/P_sf"/>
</dbReference>
<dbReference type="STRING" id="1514904.SU32_02225"/>
<dbReference type="InterPro" id="IPR003661">
    <property type="entry name" value="HisK_dim/P_dom"/>
</dbReference>
<dbReference type="PANTHER" id="PTHR42878">
    <property type="entry name" value="TWO-COMPONENT HISTIDINE KINASE"/>
    <property type="match status" value="1"/>
</dbReference>
<evidence type="ECO:0000313" key="10">
    <source>
        <dbReference type="Proteomes" id="UP000038011"/>
    </source>
</evidence>
<dbReference type="Proteomes" id="UP000038011">
    <property type="component" value="Unassembled WGS sequence"/>
</dbReference>
<dbReference type="GO" id="GO:0005524">
    <property type="term" value="F:ATP binding"/>
    <property type="evidence" value="ECO:0007669"/>
    <property type="project" value="UniProtKB-KW"/>
</dbReference>
<dbReference type="GO" id="GO:0007234">
    <property type="term" value="P:osmosensory signaling via phosphorelay pathway"/>
    <property type="evidence" value="ECO:0007669"/>
    <property type="project" value="TreeGrafter"/>
</dbReference>
<keyword evidence="10" id="KW-1185">Reference proteome</keyword>
<keyword evidence="3" id="KW-0808">Transferase</keyword>
<dbReference type="InterPro" id="IPR050351">
    <property type="entry name" value="BphY/WalK/GraS-like"/>
</dbReference>
<dbReference type="SMART" id="SM00388">
    <property type="entry name" value="HisKA"/>
    <property type="match status" value="1"/>
</dbReference>